<dbReference type="Pfam" id="PF13155">
    <property type="entry name" value="Toprim_2"/>
    <property type="match status" value="1"/>
</dbReference>
<dbReference type="InterPro" id="IPR037068">
    <property type="entry name" value="DNA_primase_core_N_sf"/>
</dbReference>
<dbReference type="Pfam" id="PF08275">
    <property type="entry name" value="DNAG_N"/>
    <property type="match status" value="1"/>
</dbReference>
<dbReference type="CDD" id="cd18809">
    <property type="entry name" value="SF1_C_RecD"/>
    <property type="match status" value="1"/>
</dbReference>
<feature type="region of interest" description="Disordered" evidence="1">
    <location>
        <begin position="1637"/>
        <end position="1674"/>
    </location>
</feature>
<reference evidence="4" key="1">
    <citation type="journal article" date="2019" name="Int. J. Syst. Evol. Microbiol.">
        <title>The Global Catalogue of Microorganisms (GCM) 10K type strain sequencing project: providing services to taxonomists for standard genome sequencing and annotation.</title>
        <authorList>
            <consortium name="The Broad Institute Genomics Platform"/>
            <consortium name="The Broad Institute Genome Sequencing Center for Infectious Disease"/>
            <person name="Wu L."/>
            <person name="Ma J."/>
        </authorList>
    </citation>
    <scope>NUCLEOTIDE SEQUENCE [LARGE SCALE GENOMIC DNA]</scope>
    <source>
        <strain evidence="4">CGMCC 1.15277</strain>
    </source>
</reference>
<dbReference type="SUPFAM" id="SSF52540">
    <property type="entry name" value="P-loop containing nucleoside triphosphate hydrolases"/>
    <property type="match status" value="2"/>
</dbReference>
<dbReference type="InterPro" id="IPR050219">
    <property type="entry name" value="DnaG_primase"/>
</dbReference>
<evidence type="ECO:0000313" key="4">
    <source>
        <dbReference type="Proteomes" id="UP001596266"/>
    </source>
</evidence>
<dbReference type="InterPro" id="IPR006171">
    <property type="entry name" value="TOPRIM_dom"/>
</dbReference>
<sequence length="1674" mass="179670">MSLHKLSAGSGYDYLTRQVAVQDSTEKGHQGLTTYYSEQGETPGTWVGRGCAAISDDFAGSQVTAEQMQFLFGAGQHPLGHERAAGLGADASERELLAAYRLGASFKLPSEVSNFRVEVARRVAEWNVSRGLEADARVPGEVRAGIRSQVAAEFFVREMGRPHTDARELAGAVARYSRPGRSVVSGFDLTFSPPKSVSTLWAIADLPTAAMVERAHHDAVAEALRFVEEHLLYTREGAKGVRQVDVDGLVGAAFTHRDSRAGDPDLHTHVAVANKVRATGSGKWLAIDARLLYQGVVAASETYNTALYKRLEAHGLRFEDRAMGAGKRPVREVVGVPAELNERWSSRRRAIEQRRGELASSFQDDHGRPPTVVEGYDLAQRATLETRDAKHAPRTIAEQRAAWRAEAIDILGSPQAINTVVDAALHPIQTQDLPVADSGWFDAATAHVVAAMERRGATWRRTDVRAEAQRQVRLTATPTGKVDAAVDLLTTMALEASVPLEKPTFGITEPAPLRRVDGSSVYTVAGSTLFTSHRILHAERDILALAGTDGGTSIAQPVLEALLAVSAAERGFALNAGQAALVEQLATSGRLVQLAIAPAGSGKTTAMHALAAAWEASGHSVVGLAPSAAAASQLSTATGLEADTLAKLAWGITHDQLPHWAQTITSGSMVIIDEAGMADTLTLATVTGWATSRGAVVRLIGDDQQLAAIGSGGLLRDIQTRHGAATLDELMRFTDPAEAAASLALRQGDTAAIGFYLDNDRVHVGDLATITDNAFTAWTHDKAAGRDAIMLAPTRDLVAELNHRAQTHHLGPHATGPSAALADGNHARIGDTVITRRNDRRLRTSRTDWVKNGDRWHVTAIGPDGSLAVQHHQSRRHVTVPADYVTAAVELGYATTIHAAQGISADVTHGIATPEQSRQQLYTMLTRGRHANHLWLQTTGDGDPALLTQPDATTPPTPTDLLEQILTRDDAARSATTQHADHHHPARLLADAVAAYADGITTAAEHLLGPHAIATIEDHAETLEPGITDEPAWPALRNHLILIASNGTNPLTALTAAHAQHTLDDARDKAATLAWRLDVRHPLTSGPLPWLPGIPTRIHDDPAWGTWAQQRADLVTTLAGQVARLPFPDASWAALPCTDDTRRQLAIWRDANNVPDTDPRPTGPRQTTRQAAQYQRALDQSIDQNDPALERWKPILEAIGERLTQDPALTRLAHRLDDLHATGHDVHGTLADTITTKPLPDDHPAAALLWRLTRTTTPEPTPDTAPTAEQAAVELPSPDDPATRLALLGMIRDATGPTPPSDAMLRHQLDRADALADSPVPAERLHQVNQLAQDYYASQLQGSWAQPYLAERLGVDLTSHPTIQPGHAPAGWTNLADHLRRHGVTDLEMLTAGLVKPASTGNLIDRFRDRLTLPITDADGRILGFVARANPTLPADKAGPKYLNTPTTPIYSKGDQFYGHPTANSTPVIVEGPLDAVAVTLATAGRYTGLAPLGTSLTDQQAALLADQERVVLATDNDAAGNTAAVKDHFKLAVHRTNSLRADLPDGSDPAELLITHGPEALTRCLDDATSITDRIVSSASDDAAIDRALTAIAAAHPGTWQQGLERLSQQTRTSEGQLEARLVTHVARWNDDRREAAADATTRQNGHIERPVIRQGRKHVDVVPEGRTASPRR</sequence>
<evidence type="ECO:0000313" key="3">
    <source>
        <dbReference type="EMBL" id="MFC6396519.1"/>
    </source>
</evidence>
<dbReference type="Gene3D" id="2.30.30.940">
    <property type="match status" value="1"/>
</dbReference>
<dbReference type="SUPFAM" id="SSF56731">
    <property type="entry name" value="DNA primase core"/>
    <property type="match status" value="1"/>
</dbReference>
<dbReference type="PANTHER" id="PTHR30313:SF2">
    <property type="entry name" value="DNA PRIMASE"/>
    <property type="match status" value="1"/>
</dbReference>
<dbReference type="SUPFAM" id="SSF55464">
    <property type="entry name" value="Origin of replication-binding domain, RBD-like"/>
    <property type="match status" value="1"/>
</dbReference>
<dbReference type="InterPro" id="IPR014862">
    <property type="entry name" value="TrwC"/>
</dbReference>
<name>A0ABW1X208_9ACTN</name>
<dbReference type="PROSITE" id="PS50880">
    <property type="entry name" value="TOPRIM"/>
    <property type="match status" value="1"/>
</dbReference>
<dbReference type="Gene3D" id="3.40.50.300">
    <property type="entry name" value="P-loop containing nucleotide triphosphate hydrolases"/>
    <property type="match status" value="2"/>
</dbReference>
<evidence type="ECO:0000256" key="1">
    <source>
        <dbReference type="SAM" id="MobiDB-lite"/>
    </source>
</evidence>
<feature type="domain" description="Toprim" evidence="2">
    <location>
        <begin position="1465"/>
        <end position="1545"/>
    </location>
</feature>
<dbReference type="EMBL" id="JBHSUA010000010">
    <property type="protein sequence ID" value="MFC6396519.1"/>
    <property type="molecule type" value="Genomic_DNA"/>
</dbReference>
<evidence type="ECO:0000259" key="2">
    <source>
        <dbReference type="PROSITE" id="PS50880"/>
    </source>
</evidence>
<feature type="compositionally biased region" description="Low complexity" evidence="1">
    <location>
        <begin position="1165"/>
        <end position="1175"/>
    </location>
</feature>
<feature type="compositionally biased region" description="Basic and acidic residues" evidence="1">
    <location>
        <begin position="1647"/>
        <end position="1665"/>
    </location>
</feature>
<dbReference type="Gene3D" id="3.40.1360.10">
    <property type="match status" value="1"/>
</dbReference>
<dbReference type="InterPro" id="IPR027417">
    <property type="entry name" value="P-loop_NTPase"/>
</dbReference>
<dbReference type="Pfam" id="PF08751">
    <property type="entry name" value="TrwC"/>
    <property type="match status" value="1"/>
</dbReference>
<comment type="caution">
    <text evidence="3">The sequence shown here is derived from an EMBL/GenBank/DDBJ whole genome shotgun (WGS) entry which is preliminary data.</text>
</comment>
<dbReference type="CDD" id="cd03364">
    <property type="entry name" value="TOPRIM_DnaG_primases"/>
    <property type="match status" value="1"/>
</dbReference>
<protein>
    <submittedName>
        <fullName evidence="3">MobF family relaxase</fullName>
    </submittedName>
</protein>
<feature type="region of interest" description="Disordered" evidence="1">
    <location>
        <begin position="1150"/>
        <end position="1175"/>
    </location>
</feature>
<accession>A0ABW1X208</accession>
<dbReference type="InterPro" id="IPR013264">
    <property type="entry name" value="DNAG_N"/>
</dbReference>
<dbReference type="PANTHER" id="PTHR30313">
    <property type="entry name" value="DNA PRIMASE"/>
    <property type="match status" value="1"/>
</dbReference>
<organism evidence="3 4">
    <name type="scientific">Luteococcus sanguinis</name>
    <dbReference type="NCBI Taxonomy" id="174038"/>
    <lineage>
        <taxon>Bacteria</taxon>
        <taxon>Bacillati</taxon>
        <taxon>Actinomycetota</taxon>
        <taxon>Actinomycetes</taxon>
        <taxon>Propionibacteriales</taxon>
        <taxon>Propionibacteriaceae</taxon>
        <taxon>Luteococcus</taxon>
    </lineage>
</organism>
<dbReference type="Pfam" id="PF13604">
    <property type="entry name" value="AAA_30"/>
    <property type="match status" value="1"/>
</dbReference>
<dbReference type="InterPro" id="IPR034151">
    <property type="entry name" value="TOPRIM_DnaG_bac"/>
</dbReference>
<dbReference type="NCBIfam" id="NF041492">
    <property type="entry name" value="MobF"/>
    <property type="match status" value="1"/>
</dbReference>
<dbReference type="Gene3D" id="3.90.980.10">
    <property type="entry name" value="DNA primase, catalytic core, N-terminal domain"/>
    <property type="match status" value="1"/>
</dbReference>
<gene>
    <name evidence="3" type="primary">mobF</name>
    <name evidence="3" type="ORF">ACFP57_05900</name>
</gene>
<dbReference type="CDD" id="cd17933">
    <property type="entry name" value="DEXSc_RecD-like"/>
    <property type="match status" value="1"/>
</dbReference>
<dbReference type="Proteomes" id="UP001596266">
    <property type="component" value="Unassembled WGS sequence"/>
</dbReference>
<proteinExistence type="predicted"/>
<dbReference type="RefSeq" id="WP_343885414.1">
    <property type="nucleotide sequence ID" value="NZ_BAAAKI010000005.1"/>
</dbReference>
<keyword evidence="4" id="KW-1185">Reference proteome</keyword>
<dbReference type="SMART" id="SM00493">
    <property type="entry name" value="TOPRIM"/>
    <property type="match status" value="1"/>
</dbReference>